<feature type="signal peptide" evidence="1">
    <location>
        <begin position="1"/>
        <end position="22"/>
    </location>
</feature>
<dbReference type="AlphaFoldDB" id="A0AAD9YPL5"/>
<feature type="chain" id="PRO_5042186906" evidence="1">
    <location>
        <begin position="23"/>
        <end position="55"/>
    </location>
</feature>
<gene>
    <name evidence="2" type="ORF">CKAH01_13938</name>
</gene>
<evidence type="ECO:0000256" key="1">
    <source>
        <dbReference type="SAM" id="SignalP"/>
    </source>
</evidence>
<reference evidence="2" key="1">
    <citation type="submission" date="2023-02" db="EMBL/GenBank/DDBJ databases">
        <title>Colletotrichum kahawae CIFC_Que2 genome sequencing and assembly.</title>
        <authorList>
            <person name="Baroncelli R."/>
        </authorList>
    </citation>
    <scope>NUCLEOTIDE SEQUENCE</scope>
    <source>
        <strain evidence="2">CIFC_Que2</strain>
    </source>
</reference>
<proteinExistence type="predicted"/>
<organism evidence="2 3">
    <name type="scientific">Colletotrichum kahawae</name>
    <name type="common">Coffee berry disease fungus</name>
    <dbReference type="NCBI Taxonomy" id="34407"/>
    <lineage>
        <taxon>Eukaryota</taxon>
        <taxon>Fungi</taxon>
        <taxon>Dikarya</taxon>
        <taxon>Ascomycota</taxon>
        <taxon>Pezizomycotina</taxon>
        <taxon>Sordariomycetes</taxon>
        <taxon>Hypocreomycetidae</taxon>
        <taxon>Glomerellales</taxon>
        <taxon>Glomerellaceae</taxon>
        <taxon>Colletotrichum</taxon>
        <taxon>Colletotrichum gloeosporioides species complex</taxon>
    </lineage>
</organism>
<evidence type="ECO:0000313" key="2">
    <source>
        <dbReference type="EMBL" id="KAK2772558.1"/>
    </source>
</evidence>
<dbReference type="EMBL" id="VYYT01000067">
    <property type="protein sequence ID" value="KAK2772558.1"/>
    <property type="molecule type" value="Genomic_DNA"/>
</dbReference>
<evidence type="ECO:0000313" key="3">
    <source>
        <dbReference type="Proteomes" id="UP001281614"/>
    </source>
</evidence>
<sequence>MRVKVISIAMTALAVFSQGAYAVTCQSTADCPQNCGGFADNLCHLPGNYCECIPY</sequence>
<protein>
    <submittedName>
        <fullName evidence="2">Uncharacterized protein</fullName>
    </submittedName>
</protein>
<dbReference type="Proteomes" id="UP001281614">
    <property type="component" value="Unassembled WGS sequence"/>
</dbReference>
<comment type="caution">
    <text evidence="2">The sequence shown here is derived from an EMBL/GenBank/DDBJ whole genome shotgun (WGS) entry which is preliminary data.</text>
</comment>
<keyword evidence="3" id="KW-1185">Reference proteome</keyword>
<keyword evidence="1" id="KW-0732">Signal</keyword>
<name>A0AAD9YPL5_COLKA</name>
<accession>A0AAD9YPL5</accession>